<gene>
    <name evidence="1" type="ORF">GCM10009850_072660</name>
</gene>
<reference evidence="2" key="1">
    <citation type="journal article" date="2019" name="Int. J. Syst. Evol. Microbiol.">
        <title>The Global Catalogue of Microorganisms (GCM) 10K type strain sequencing project: providing services to taxonomists for standard genome sequencing and annotation.</title>
        <authorList>
            <consortium name="The Broad Institute Genomics Platform"/>
            <consortium name="The Broad Institute Genome Sequencing Center for Infectious Disease"/>
            <person name="Wu L."/>
            <person name="Ma J."/>
        </authorList>
    </citation>
    <scope>NUCLEOTIDE SEQUENCE [LARGE SCALE GENOMIC DNA]</scope>
    <source>
        <strain evidence="2">JCM 16114</strain>
    </source>
</reference>
<evidence type="ECO:0000313" key="2">
    <source>
        <dbReference type="Proteomes" id="UP001499843"/>
    </source>
</evidence>
<dbReference type="EMBL" id="BAAAQX010000022">
    <property type="protein sequence ID" value="GAA2211806.1"/>
    <property type="molecule type" value="Genomic_DNA"/>
</dbReference>
<organism evidence="1 2">
    <name type="scientific">Nonomuraea monospora</name>
    <dbReference type="NCBI Taxonomy" id="568818"/>
    <lineage>
        <taxon>Bacteria</taxon>
        <taxon>Bacillati</taxon>
        <taxon>Actinomycetota</taxon>
        <taxon>Actinomycetes</taxon>
        <taxon>Streptosporangiales</taxon>
        <taxon>Streptosporangiaceae</taxon>
        <taxon>Nonomuraea</taxon>
    </lineage>
</organism>
<proteinExistence type="predicted"/>
<dbReference type="InterPro" id="IPR046485">
    <property type="entry name" value="DUF6578"/>
</dbReference>
<dbReference type="Proteomes" id="UP001499843">
    <property type="component" value="Unassembled WGS sequence"/>
</dbReference>
<protein>
    <submittedName>
        <fullName evidence="1">Uncharacterized protein</fullName>
    </submittedName>
</protein>
<evidence type="ECO:0000313" key="1">
    <source>
        <dbReference type="EMBL" id="GAA2211806.1"/>
    </source>
</evidence>
<dbReference type="Pfam" id="PF20218">
    <property type="entry name" value="DUF6578"/>
    <property type="match status" value="1"/>
</dbReference>
<sequence length="123" mass="13431">MWVDEWQMECCGEPFHVGSTVTWTLTPADREWLTLALGAETAATIDWGEDHHGDPSPGQISVEAQVTHISVARVRWELAPGGDVCQPAGGRLYPQPVADGRHPAVGDLKFAGYVVTLESHRQD</sequence>
<comment type="caution">
    <text evidence="1">The sequence shown here is derived from an EMBL/GenBank/DDBJ whole genome shotgun (WGS) entry which is preliminary data.</text>
</comment>
<keyword evidence="2" id="KW-1185">Reference proteome</keyword>
<accession>A0ABP5PKX3</accession>
<name>A0ABP5PKX3_9ACTN</name>